<organism evidence="2">
    <name type="scientific">Lygus hesperus</name>
    <name type="common">Western plant bug</name>
    <dbReference type="NCBI Taxonomy" id="30085"/>
    <lineage>
        <taxon>Eukaryota</taxon>
        <taxon>Metazoa</taxon>
        <taxon>Ecdysozoa</taxon>
        <taxon>Arthropoda</taxon>
        <taxon>Hexapoda</taxon>
        <taxon>Insecta</taxon>
        <taxon>Pterygota</taxon>
        <taxon>Neoptera</taxon>
        <taxon>Paraneoptera</taxon>
        <taxon>Hemiptera</taxon>
        <taxon>Heteroptera</taxon>
        <taxon>Panheteroptera</taxon>
        <taxon>Cimicomorpha</taxon>
        <taxon>Miridae</taxon>
        <taxon>Mirini</taxon>
        <taxon>Lygus</taxon>
    </lineage>
</organism>
<dbReference type="AlphaFoldDB" id="A0A0A9XIW0"/>
<gene>
    <name evidence="2" type="primary">ODZ2_5</name>
    <name evidence="2" type="ORF">CM83_9731</name>
</gene>
<evidence type="ECO:0000313" key="2">
    <source>
        <dbReference type="EMBL" id="JAG19576.1"/>
    </source>
</evidence>
<name>A0A0A9XIW0_LYGHE</name>
<feature type="compositionally biased region" description="Polar residues" evidence="1">
    <location>
        <begin position="148"/>
        <end position="176"/>
    </location>
</feature>
<feature type="non-terminal residue" evidence="2">
    <location>
        <position position="1"/>
    </location>
</feature>
<reference evidence="2" key="1">
    <citation type="journal article" date="2014" name="PLoS ONE">
        <title>Transcriptome-Based Identification of ABC Transporters in the Western Tarnished Plant Bug Lygus hesperus.</title>
        <authorList>
            <person name="Hull J.J."/>
            <person name="Chaney K."/>
            <person name="Geib S.M."/>
            <person name="Fabrick J.A."/>
            <person name="Brent C.S."/>
            <person name="Walsh D."/>
            <person name="Lavine L.C."/>
        </authorList>
    </citation>
    <scope>NUCLEOTIDE SEQUENCE</scope>
</reference>
<dbReference type="EMBL" id="GBHO01024028">
    <property type="protein sequence ID" value="JAG19576.1"/>
    <property type="molecule type" value="Transcribed_RNA"/>
</dbReference>
<proteinExistence type="predicted"/>
<reference evidence="2" key="2">
    <citation type="submission" date="2014-07" db="EMBL/GenBank/DDBJ databases">
        <authorList>
            <person name="Hull J."/>
        </authorList>
    </citation>
    <scope>NUCLEOTIDE SEQUENCE</scope>
</reference>
<evidence type="ECO:0000256" key="1">
    <source>
        <dbReference type="SAM" id="MobiDB-lite"/>
    </source>
</evidence>
<feature type="non-terminal residue" evidence="2">
    <location>
        <position position="195"/>
    </location>
</feature>
<accession>A0A0A9XIW0</accession>
<protein>
    <submittedName>
        <fullName evidence="2">Teneurin-2</fullName>
    </submittedName>
</protein>
<feature type="region of interest" description="Disordered" evidence="1">
    <location>
        <begin position="138"/>
        <end position="195"/>
    </location>
</feature>
<sequence>SDTASSNLRAVNIVRSSREKKTVCVLFLRWARYGEVMGEESDGETIAAIVDKTKLAVVQHRTSTAAFRIQDQHVNAAFGELYNLIISLCEHLKQSELKINSMTSEINQIKNNKEPPTVKPNEYSTDEEVLERETNWILKRNKKKRKASSSPEITNGSTKTSKSNAGPSSASTSKNVLHTLPKGASVPKKLESKEH</sequence>